<comment type="caution">
    <text evidence="1">The sequence shown here is derived from an EMBL/GenBank/DDBJ whole genome shotgun (WGS) entry which is preliminary data.</text>
</comment>
<evidence type="ECO:0000313" key="1">
    <source>
        <dbReference type="EMBL" id="KAK0482105.1"/>
    </source>
</evidence>
<proteinExistence type="predicted"/>
<dbReference type="Proteomes" id="UP001175228">
    <property type="component" value="Unassembled WGS sequence"/>
</dbReference>
<sequence>MHRSGSVILLFLPRPSVIDLLDFPYDVDVGDSLSTDVLNKLIAKDDKDEYIMDQRVLLVTGLLPDWRRFGRPI</sequence>
<keyword evidence="2" id="KW-1185">Reference proteome</keyword>
<evidence type="ECO:0000313" key="2">
    <source>
        <dbReference type="Proteomes" id="UP001175228"/>
    </source>
</evidence>
<name>A0AA39PE07_9AGAR</name>
<accession>A0AA39PE07</accession>
<dbReference type="AlphaFoldDB" id="A0AA39PE07"/>
<reference evidence="1" key="1">
    <citation type="submission" date="2023-06" db="EMBL/GenBank/DDBJ databases">
        <authorList>
            <consortium name="Lawrence Berkeley National Laboratory"/>
            <person name="Ahrendt S."/>
            <person name="Sahu N."/>
            <person name="Indic B."/>
            <person name="Wong-Bajracharya J."/>
            <person name="Merenyi Z."/>
            <person name="Ke H.-M."/>
            <person name="Monk M."/>
            <person name="Kocsube S."/>
            <person name="Drula E."/>
            <person name="Lipzen A."/>
            <person name="Balint B."/>
            <person name="Henrissat B."/>
            <person name="Andreopoulos B."/>
            <person name="Martin F.M."/>
            <person name="Harder C.B."/>
            <person name="Rigling D."/>
            <person name="Ford K.L."/>
            <person name="Foster G.D."/>
            <person name="Pangilinan J."/>
            <person name="Papanicolaou A."/>
            <person name="Barry K."/>
            <person name="LaButti K."/>
            <person name="Viragh M."/>
            <person name="Koriabine M."/>
            <person name="Yan M."/>
            <person name="Riley R."/>
            <person name="Champramary S."/>
            <person name="Plett K.L."/>
            <person name="Tsai I.J."/>
            <person name="Slot J."/>
            <person name="Sipos G."/>
            <person name="Plett J."/>
            <person name="Nagy L.G."/>
            <person name="Grigoriev I.V."/>
        </authorList>
    </citation>
    <scope>NUCLEOTIDE SEQUENCE</scope>
    <source>
        <strain evidence="1">HWK02</strain>
    </source>
</reference>
<gene>
    <name evidence="1" type="ORF">EDD18DRAFT_1202032</name>
</gene>
<dbReference type="EMBL" id="JAUEPU010000068">
    <property type="protein sequence ID" value="KAK0482105.1"/>
    <property type="molecule type" value="Genomic_DNA"/>
</dbReference>
<organism evidence="1 2">
    <name type="scientific">Armillaria luteobubalina</name>
    <dbReference type="NCBI Taxonomy" id="153913"/>
    <lineage>
        <taxon>Eukaryota</taxon>
        <taxon>Fungi</taxon>
        <taxon>Dikarya</taxon>
        <taxon>Basidiomycota</taxon>
        <taxon>Agaricomycotina</taxon>
        <taxon>Agaricomycetes</taxon>
        <taxon>Agaricomycetidae</taxon>
        <taxon>Agaricales</taxon>
        <taxon>Marasmiineae</taxon>
        <taxon>Physalacriaceae</taxon>
        <taxon>Armillaria</taxon>
    </lineage>
</organism>
<protein>
    <submittedName>
        <fullName evidence="1">Uncharacterized protein</fullName>
    </submittedName>
</protein>